<reference evidence="2 3" key="1">
    <citation type="journal article" date="2021" name="Comput. Struct. Biotechnol. J.">
        <title>De novo genome assembly of the potent medicinal plant Rehmannia glutinosa using nanopore technology.</title>
        <authorList>
            <person name="Ma L."/>
            <person name="Dong C."/>
            <person name="Song C."/>
            <person name="Wang X."/>
            <person name="Zheng X."/>
            <person name="Niu Y."/>
            <person name="Chen S."/>
            <person name="Feng W."/>
        </authorList>
    </citation>
    <scope>NUCLEOTIDE SEQUENCE [LARGE SCALE GENOMIC DNA]</scope>
    <source>
        <strain evidence="2">DH-2019</strain>
    </source>
</reference>
<evidence type="ECO:0000313" key="2">
    <source>
        <dbReference type="EMBL" id="KAK6145802.1"/>
    </source>
</evidence>
<accession>A0ABR0WDX8</accession>
<dbReference type="InterPro" id="IPR018289">
    <property type="entry name" value="MULE_transposase_dom"/>
</dbReference>
<keyword evidence="3" id="KW-1185">Reference proteome</keyword>
<dbReference type="PANTHER" id="PTHR31973">
    <property type="entry name" value="POLYPROTEIN, PUTATIVE-RELATED"/>
    <property type="match status" value="1"/>
</dbReference>
<evidence type="ECO:0000259" key="1">
    <source>
        <dbReference type="Pfam" id="PF10551"/>
    </source>
</evidence>
<comment type="caution">
    <text evidence="2">The sequence shown here is derived from an EMBL/GenBank/DDBJ whole genome shotgun (WGS) entry which is preliminary data.</text>
</comment>
<dbReference type="EMBL" id="JABTTQ020000011">
    <property type="protein sequence ID" value="KAK6145802.1"/>
    <property type="molecule type" value="Genomic_DNA"/>
</dbReference>
<gene>
    <name evidence="2" type="ORF">DH2020_019671</name>
</gene>
<dbReference type="Proteomes" id="UP001318860">
    <property type="component" value="Unassembled WGS sequence"/>
</dbReference>
<dbReference type="Pfam" id="PF10551">
    <property type="entry name" value="MULE"/>
    <property type="match status" value="1"/>
</dbReference>
<name>A0ABR0WDX8_REHGL</name>
<protein>
    <recommendedName>
        <fullName evidence="1">MULE transposase domain-containing protein</fullName>
    </recommendedName>
</protein>
<feature type="domain" description="MULE transposase" evidence="1">
    <location>
        <begin position="138"/>
        <end position="221"/>
    </location>
</feature>
<proteinExistence type="predicted"/>
<dbReference type="PANTHER" id="PTHR31973:SF113">
    <property type="entry name" value="PROTEIN FAR1-RELATED SEQUENCE 5-LIKE"/>
    <property type="match status" value="1"/>
</dbReference>
<sequence>MCTQLCVDENCKWRLRATKFKDSDYFQIRKYTPEHTCALNLSTNDHRQARSWVIGKHIMSRFEDCNTTYRPAHVANEIRRDFGIEISYQKARRSRETALAYIRGSLEDSYTKLAAYAHNLKVANPGTIYSLEVDNENHFKYFFLAYEPCIRGFHSSIYPLAWVVVDYENDASWHWFFMNLKGIAGDQEDLVVISDRHRSLISAIQTVFQNAHHDHCIYHIKGNLRTVTRKTNTISLFNKAADAYTI</sequence>
<evidence type="ECO:0000313" key="3">
    <source>
        <dbReference type="Proteomes" id="UP001318860"/>
    </source>
</evidence>
<organism evidence="2 3">
    <name type="scientific">Rehmannia glutinosa</name>
    <name type="common">Chinese foxglove</name>
    <dbReference type="NCBI Taxonomy" id="99300"/>
    <lineage>
        <taxon>Eukaryota</taxon>
        <taxon>Viridiplantae</taxon>
        <taxon>Streptophyta</taxon>
        <taxon>Embryophyta</taxon>
        <taxon>Tracheophyta</taxon>
        <taxon>Spermatophyta</taxon>
        <taxon>Magnoliopsida</taxon>
        <taxon>eudicotyledons</taxon>
        <taxon>Gunneridae</taxon>
        <taxon>Pentapetalae</taxon>
        <taxon>asterids</taxon>
        <taxon>lamiids</taxon>
        <taxon>Lamiales</taxon>
        <taxon>Orobanchaceae</taxon>
        <taxon>Rehmannieae</taxon>
        <taxon>Rehmannia</taxon>
    </lineage>
</organism>